<dbReference type="PANTHER" id="PTHR33526:SF13">
    <property type="entry name" value="TYROSINE-PROTEIN PHOSPHATASE 3-LIKE"/>
    <property type="match status" value="1"/>
</dbReference>
<organism evidence="1 2">
    <name type="scientific">Lithospermum erythrorhizon</name>
    <name type="common">Purple gromwell</name>
    <name type="synonym">Lithospermum officinale var. erythrorhizon</name>
    <dbReference type="NCBI Taxonomy" id="34254"/>
    <lineage>
        <taxon>Eukaryota</taxon>
        <taxon>Viridiplantae</taxon>
        <taxon>Streptophyta</taxon>
        <taxon>Embryophyta</taxon>
        <taxon>Tracheophyta</taxon>
        <taxon>Spermatophyta</taxon>
        <taxon>Magnoliopsida</taxon>
        <taxon>eudicotyledons</taxon>
        <taxon>Gunneridae</taxon>
        <taxon>Pentapetalae</taxon>
        <taxon>asterids</taxon>
        <taxon>lamiids</taxon>
        <taxon>Boraginales</taxon>
        <taxon>Boraginaceae</taxon>
        <taxon>Boraginoideae</taxon>
        <taxon>Lithospermeae</taxon>
        <taxon>Lithospermum</taxon>
    </lineage>
</organism>
<protein>
    <submittedName>
        <fullName evidence="1">Uncharacterized protein</fullName>
    </submittedName>
</protein>
<reference evidence="1 2" key="1">
    <citation type="submission" date="2024-01" db="EMBL/GenBank/DDBJ databases">
        <title>The complete chloroplast genome sequence of Lithospermum erythrorhizon: insights into the phylogenetic relationship among Boraginaceae species and the maternal lineages of purple gromwells.</title>
        <authorList>
            <person name="Okada T."/>
            <person name="Watanabe K."/>
        </authorList>
    </citation>
    <scope>NUCLEOTIDE SEQUENCE [LARGE SCALE GENOMIC DNA]</scope>
</reference>
<comment type="caution">
    <text evidence="1">The sequence shown here is derived from an EMBL/GenBank/DDBJ whole genome shotgun (WGS) entry which is preliminary data.</text>
</comment>
<accession>A0AAV3QMJ8</accession>
<dbReference type="PIRSF" id="PIRSF031279">
    <property type="entry name" value="UCP031279"/>
    <property type="match status" value="1"/>
</dbReference>
<dbReference type="PANTHER" id="PTHR33526">
    <property type="entry name" value="OS07G0123800 PROTEIN"/>
    <property type="match status" value="1"/>
</dbReference>
<dbReference type="Proteomes" id="UP001454036">
    <property type="component" value="Unassembled WGS sequence"/>
</dbReference>
<dbReference type="AlphaFoldDB" id="A0AAV3QMJ8"/>
<name>A0AAV3QMJ8_LITER</name>
<dbReference type="EMBL" id="BAABME010004984">
    <property type="protein sequence ID" value="GAA0164226.1"/>
    <property type="molecule type" value="Genomic_DNA"/>
</dbReference>
<keyword evidence="2" id="KW-1185">Reference proteome</keyword>
<evidence type="ECO:0000313" key="2">
    <source>
        <dbReference type="Proteomes" id="UP001454036"/>
    </source>
</evidence>
<sequence length="165" mass="18287">MKNKAQVPQTRFVRIITIPLRALVKAKDFYVRKMINCSDGVGYGGMGGMGAIHSAPLPRSFSSSSSMSNQSEDYIELVRAASGKGSLGNKVELELYLQQQMMMQNNNREVAGSRKMPRSASVAMGKIDEDAPYVFGEDIVEVDIKAKMKYPRSRSYAPTQRHGVF</sequence>
<gene>
    <name evidence="1" type="ORF">LIER_19914</name>
</gene>
<dbReference type="InterPro" id="IPR016972">
    <property type="entry name" value="UCP031279"/>
</dbReference>
<evidence type="ECO:0000313" key="1">
    <source>
        <dbReference type="EMBL" id="GAA0164226.1"/>
    </source>
</evidence>
<proteinExistence type="predicted"/>